<dbReference type="Gene3D" id="2.60.40.1820">
    <property type="match status" value="1"/>
</dbReference>
<gene>
    <name evidence="9" type="primary">LOC105032826</name>
</gene>
<feature type="region of interest" description="Disordered" evidence="5">
    <location>
        <begin position="1"/>
        <end position="42"/>
    </location>
</feature>
<dbReference type="GO" id="GO:0098542">
    <property type="term" value="P:defense response to other organism"/>
    <property type="evidence" value="ECO:0007669"/>
    <property type="project" value="InterPro"/>
</dbReference>
<dbReference type="Proteomes" id="UP000504607">
    <property type="component" value="Chromosome 1"/>
</dbReference>
<dbReference type="InterPro" id="IPR044839">
    <property type="entry name" value="NDR1-like"/>
</dbReference>
<dbReference type="GeneID" id="105032826"/>
<dbReference type="GO" id="GO:0005886">
    <property type="term" value="C:plasma membrane"/>
    <property type="evidence" value="ECO:0007669"/>
    <property type="project" value="TreeGrafter"/>
</dbReference>
<evidence type="ECO:0000256" key="2">
    <source>
        <dbReference type="ARBA" id="ARBA00022692"/>
    </source>
</evidence>
<evidence type="ECO:0000313" key="9">
    <source>
        <dbReference type="RefSeq" id="XP_010905733.1"/>
    </source>
</evidence>
<dbReference type="Pfam" id="PF03168">
    <property type="entry name" value="LEA_2"/>
    <property type="match status" value="1"/>
</dbReference>
<protein>
    <submittedName>
        <fullName evidence="9">NDR1/HIN1-like protein 13</fullName>
    </submittedName>
</protein>
<dbReference type="PANTHER" id="PTHR31234:SF2">
    <property type="entry name" value="OS05G0199100 PROTEIN"/>
    <property type="match status" value="1"/>
</dbReference>
<feature type="compositionally biased region" description="Low complexity" evidence="5">
    <location>
        <begin position="10"/>
        <end position="19"/>
    </location>
</feature>
<dbReference type="InterPro" id="IPR004864">
    <property type="entry name" value="LEA_2"/>
</dbReference>
<dbReference type="FunCoup" id="A0A6I9Q9E1">
    <property type="interactions" value="8"/>
</dbReference>
<dbReference type="InParanoid" id="A0A6I9Q9E1"/>
<keyword evidence="4 6" id="KW-0472">Membrane</keyword>
<dbReference type="KEGG" id="egu:105032826"/>
<name>A0A6I9Q9E1_ELAGV</name>
<evidence type="ECO:0000259" key="7">
    <source>
        <dbReference type="Pfam" id="PF03168"/>
    </source>
</evidence>
<dbReference type="AlphaFoldDB" id="A0A6I9Q9E1"/>
<evidence type="ECO:0000313" key="8">
    <source>
        <dbReference type="Proteomes" id="UP000504607"/>
    </source>
</evidence>
<feature type="compositionally biased region" description="Gly residues" evidence="5">
    <location>
        <begin position="20"/>
        <end position="31"/>
    </location>
</feature>
<evidence type="ECO:0000256" key="4">
    <source>
        <dbReference type="ARBA" id="ARBA00023136"/>
    </source>
</evidence>
<dbReference type="OrthoDB" id="777167at2759"/>
<keyword evidence="8" id="KW-1185">Reference proteome</keyword>
<feature type="domain" description="Late embryogenesis abundant protein LEA-2 subgroup" evidence="7">
    <location>
        <begin position="130"/>
        <end position="227"/>
    </location>
</feature>
<proteinExistence type="predicted"/>
<evidence type="ECO:0000256" key="6">
    <source>
        <dbReference type="SAM" id="Phobius"/>
    </source>
</evidence>
<keyword evidence="2 6" id="KW-0812">Transmembrane</keyword>
<reference evidence="9" key="1">
    <citation type="submission" date="2025-08" db="UniProtKB">
        <authorList>
            <consortium name="RefSeq"/>
        </authorList>
    </citation>
    <scope>IDENTIFICATION</scope>
</reference>
<accession>A0A6I9Q9E1</accession>
<sequence length="266" mass="28705">MGDRPYPSSNRNANGARTLNGGGATTNGGSGGPPPFPPAKAQQYSATRQLYRPLPPQPPRHRGRRRGCCCACCLWLTLLLIALIFLAAIAAGIFYVLYHPQRPSFSVESLRLSALNITSSNLLTSRIDLTVSARNPNRKVVFLYDDVAISAYSNGVGIGEGSFPAFVQATENTTVLKATVSSSRRSLEPGEAEDLTKRKKFSLEIDLETKAGVKIGGFKSKRIGIRVLCEGIEGRVAKGNPAAAATSPANARCQVKLRIKIWNWTF</sequence>
<keyword evidence="3 6" id="KW-1133">Transmembrane helix</keyword>
<evidence type="ECO:0000256" key="5">
    <source>
        <dbReference type="SAM" id="MobiDB-lite"/>
    </source>
</evidence>
<evidence type="ECO:0000256" key="3">
    <source>
        <dbReference type="ARBA" id="ARBA00022989"/>
    </source>
</evidence>
<dbReference type="PANTHER" id="PTHR31234">
    <property type="entry name" value="LATE EMBRYOGENESIS ABUNDANT (LEA) HYDROXYPROLINE-RICH GLYCOPROTEIN FAMILY"/>
    <property type="match status" value="1"/>
</dbReference>
<feature type="transmembrane region" description="Helical" evidence="6">
    <location>
        <begin position="68"/>
        <end position="98"/>
    </location>
</feature>
<dbReference type="RefSeq" id="XP_010905733.1">
    <property type="nucleotide sequence ID" value="XM_010907431.2"/>
</dbReference>
<organism evidence="8 9">
    <name type="scientific">Elaeis guineensis var. tenera</name>
    <name type="common">Oil palm</name>
    <dbReference type="NCBI Taxonomy" id="51953"/>
    <lineage>
        <taxon>Eukaryota</taxon>
        <taxon>Viridiplantae</taxon>
        <taxon>Streptophyta</taxon>
        <taxon>Embryophyta</taxon>
        <taxon>Tracheophyta</taxon>
        <taxon>Spermatophyta</taxon>
        <taxon>Magnoliopsida</taxon>
        <taxon>Liliopsida</taxon>
        <taxon>Arecaceae</taxon>
        <taxon>Arecoideae</taxon>
        <taxon>Cocoseae</taxon>
        <taxon>Elaeidinae</taxon>
        <taxon>Elaeis</taxon>
    </lineage>
</organism>
<evidence type="ECO:0000256" key="1">
    <source>
        <dbReference type="ARBA" id="ARBA00004167"/>
    </source>
</evidence>
<comment type="subcellular location">
    <subcellularLocation>
        <location evidence="1">Membrane</location>
        <topology evidence="1">Single-pass membrane protein</topology>
    </subcellularLocation>
</comment>